<dbReference type="Proteomes" id="UP001597112">
    <property type="component" value="Unassembled WGS sequence"/>
</dbReference>
<organism evidence="2 3">
    <name type="scientific">Ohtaekwangia kribbensis</name>
    <dbReference type="NCBI Taxonomy" id="688913"/>
    <lineage>
        <taxon>Bacteria</taxon>
        <taxon>Pseudomonadati</taxon>
        <taxon>Bacteroidota</taxon>
        <taxon>Cytophagia</taxon>
        <taxon>Cytophagales</taxon>
        <taxon>Fulvivirgaceae</taxon>
        <taxon>Ohtaekwangia</taxon>
    </lineage>
</organism>
<protein>
    <recommendedName>
        <fullName evidence="4">Molybdopterin-binding protein</fullName>
    </recommendedName>
</protein>
<name>A0ABW3K271_9BACT</name>
<proteinExistence type="predicted"/>
<feature type="signal peptide" evidence="1">
    <location>
        <begin position="1"/>
        <end position="20"/>
    </location>
</feature>
<dbReference type="EMBL" id="JBHTKA010000001">
    <property type="protein sequence ID" value="MFD0999536.1"/>
    <property type="molecule type" value="Genomic_DNA"/>
</dbReference>
<keyword evidence="3" id="KW-1185">Reference proteome</keyword>
<feature type="chain" id="PRO_5046479396" description="Molybdopterin-binding protein" evidence="1">
    <location>
        <begin position="21"/>
        <end position="173"/>
    </location>
</feature>
<comment type="caution">
    <text evidence="2">The sequence shown here is derived from an EMBL/GenBank/DDBJ whole genome shotgun (WGS) entry which is preliminary data.</text>
</comment>
<keyword evidence="1" id="KW-0732">Signal</keyword>
<dbReference type="RefSeq" id="WP_377578158.1">
    <property type="nucleotide sequence ID" value="NZ_JBHTKA010000001.1"/>
</dbReference>
<evidence type="ECO:0000256" key="1">
    <source>
        <dbReference type="SAM" id="SignalP"/>
    </source>
</evidence>
<dbReference type="InterPro" id="IPR036374">
    <property type="entry name" value="OxRdtase_Mopterin-bd_sf"/>
</dbReference>
<sequence length="173" mass="19419">MVRIYLTAFLLLLVTSSVVAQEHKSKPTFSITINGRVKSPKTFTADAIRQYKVYNIGDVVITNHKGEVKGTAKELSGILLRDLLQSIEPDAESQKVLSEYYFTCIASDGYKVVFSWNELFNTTTGNTVYIITSKDHKSIDTLDESILLISTADIHAGRRYVKNLQSIIVRRAE</sequence>
<reference evidence="3" key="1">
    <citation type="journal article" date="2019" name="Int. J. Syst. Evol. Microbiol.">
        <title>The Global Catalogue of Microorganisms (GCM) 10K type strain sequencing project: providing services to taxonomists for standard genome sequencing and annotation.</title>
        <authorList>
            <consortium name="The Broad Institute Genomics Platform"/>
            <consortium name="The Broad Institute Genome Sequencing Center for Infectious Disease"/>
            <person name="Wu L."/>
            <person name="Ma J."/>
        </authorList>
    </citation>
    <scope>NUCLEOTIDE SEQUENCE [LARGE SCALE GENOMIC DNA]</scope>
    <source>
        <strain evidence="3">CCUG 58938</strain>
    </source>
</reference>
<gene>
    <name evidence="2" type="ORF">ACFQ21_09470</name>
</gene>
<dbReference type="SUPFAM" id="SSF56524">
    <property type="entry name" value="Oxidoreductase molybdopterin-binding domain"/>
    <property type="match status" value="1"/>
</dbReference>
<evidence type="ECO:0008006" key="4">
    <source>
        <dbReference type="Google" id="ProtNLM"/>
    </source>
</evidence>
<evidence type="ECO:0000313" key="2">
    <source>
        <dbReference type="EMBL" id="MFD0999536.1"/>
    </source>
</evidence>
<evidence type="ECO:0000313" key="3">
    <source>
        <dbReference type="Proteomes" id="UP001597112"/>
    </source>
</evidence>
<accession>A0ABW3K271</accession>
<dbReference type="Gene3D" id="3.90.420.10">
    <property type="entry name" value="Oxidoreductase, molybdopterin-binding domain"/>
    <property type="match status" value="1"/>
</dbReference>